<evidence type="ECO:0000256" key="1">
    <source>
        <dbReference type="SAM" id="MobiDB-lite"/>
    </source>
</evidence>
<protein>
    <recommendedName>
        <fullName evidence="3">Reverse transcriptase domain-containing protein</fullName>
    </recommendedName>
</protein>
<evidence type="ECO:0000313" key="2">
    <source>
        <dbReference type="EMBL" id="GEU59659.1"/>
    </source>
</evidence>
<feature type="compositionally biased region" description="Acidic residues" evidence="1">
    <location>
        <begin position="163"/>
        <end position="196"/>
    </location>
</feature>
<reference evidence="2" key="1">
    <citation type="journal article" date="2019" name="Sci. Rep.">
        <title>Draft genome of Tanacetum cinerariifolium, the natural source of mosquito coil.</title>
        <authorList>
            <person name="Yamashiro T."/>
            <person name="Shiraishi A."/>
            <person name="Satake H."/>
            <person name="Nakayama K."/>
        </authorList>
    </citation>
    <scope>NUCLEOTIDE SEQUENCE</scope>
</reference>
<feature type="compositionally biased region" description="Acidic residues" evidence="1">
    <location>
        <begin position="140"/>
        <end position="151"/>
    </location>
</feature>
<organism evidence="2">
    <name type="scientific">Tanacetum cinerariifolium</name>
    <name type="common">Dalmatian daisy</name>
    <name type="synonym">Chrysanthemum cinerariifolium</name>
    <dbReference type="NCBI Taxonomy" id="118510"/>
    <lineage>
        <taxon>Eukaryota</taxon>
        <taxon>Viridiplantae</taxon>
        <taxon>Streptophyta</taxon>
        <taxon>Embryophyta</taxon>
        <taxon>Tracheophyta</taxon>
        <taxon>Spermatophyta</taxon>
        <taxon>Magnoliopsida</taxon>
        <taxon>eudicotyledons</taxon>
        <taxon>Gunneridae</taxon>
        <taxon>Pentapetalae</taxon>
        <taxon>asterids</taxon>
        <taxon>campanulids</taxon>
        <taxon>Asterales</taxon>
        <taxon>Asteraceae</taxon>
        <taxon>Asteroideae</taxon>
        <taxon>Anthemideae</taxon>
        <taxon>Anthemidinae</taxon>
        <taxon>Tanacetum</taxon>
    </lineage>
</organism>
<gene>
    <name evidence="2" type="ORF">Tci_031637</name>
</gene>
<dbReference type="AlphaFoldDB" id="A0A6L2LEU6"/>
<sequence length="445" mass="49103">MRGRRMQISDSFVTDKVLLKAIGGRKLLFEPFYTAWTLRADEELSDGGSPRVIVYGYDGLLMQPVAPPSLDYVPRPEHPPSLDYVLGPKHPPSPVEIPYVLEQEYPEYLVPSDAEAPLEDQPLLIDASPTTASPGYVVDFDPDEDPEEDPGEDHVDYPANGGDGDDEPFDDDDDDDDTDDEDEEPFEDEEYDEEEKEEHLPSADSSVVPLVDPVPPAGDTEAFETDEHATALTLSLPIPSSPLPLSSTLTTSPTDAGAPLGYRGVRIKIRALLPSTSRRTNIPEADMPPRKKAFLTSPALGFEVRESYTAGAARQPWPALESDHRRYKVEQTCYGITNTWDEIVEAMLVVALTTLEGLTRDDKPFHHHTVLLLDREATYAHRAWAGSEDRSAETQVRTLKEHVATLIAHTLSLQTQLTTGLGRIEILEARDPEPQEGPAETGSST</sequence>
<feature type="compositionally biased region" description="Low complexity" evidence="1">
    <location>
        <begin position="202"/>
        <end position="211"/>
    </location>
</feature>
<proteinExistence type="predicted"/>
<comment type="caution">
    <text evidence="2">The sequence shown here is derived from an EMBL/GenBank/DDBJ whole genome shotgun (WGS) entry which is preliminary data.</text>
</comment>
<accession>A0A6L2LEU6</accession>
<name>A0A6L2LEU6_TANCI</name>
<evidence type="ECO:0008006" key="3">
    <source>
        <dbReference type="Google" id="ProtNLM"/>
    </source>
</evidence>
<dbReference type="EMBL" id="BKCJ010004209">
    <property type="protein sequence ID" value="GEU59659.1"/>
    <property type="molecule type" value="Genomic_DNA"/>
</dbReference>
<feature type="region of interest" description="Disordered" evidence="1">
    <location>
        <begin position="125"/>
        <end position="221"/>
    </location>
</feature>